<keyword evidence="10" id="KW-1185">Reference proteome</keyword>
<dbReference type="PANTHER" id="PTHR30381">
    <property type="entry name" value="FLAGELLAR P-RING PERIPLASMIC PROTEIN FLGI"/>
    <property type="match status" value="1"/>
</dbReference>
<evidence type="ECO:0000256" key="3">
    <source>
        <dbReference type="ARBA" id="ARBA00019515"/>
    </source>
</evidence>
<comment type="subcellular location">
    <subcellularLocation>
        <location evidence="2 8">Bacterial flagellum basal body</location>
    </subcellularLocation>
</comment>
<keyword evidence="4" id="KW-0732">Signal</keyword>
<comment type="similarity">
    <text evidence="8">Belongs to the FlgI family.</text>
</comment>
<evidence type="ECO:0000256" key="1">
    <source>
        <dbReference type="ARBA" id="ARBA00002591"/>
    </source>
</evidence>
<evidence type="ECO:0000313" key="10">
    <source>
        <dbReference type="Proteomes" id="UP001326613"/>
    </source>
</evidence>
<keyword evidence="5" id="KW-0574">Periplasm</keyword>
<organism evidence="9 10">
    <name type="scientific">Candidatus Trichorickettsia mobilis</name>
    <dbReference type="NCBI Taxonomy" id="1346319"/>
    <lineage>
        <taxon>Bacteria</taxon>
        <taxon>Pseudomonadati</taxon>
        <taxon>Pseudomonadota</taxon>
        <taxon>Alphaproteobacteria</taxon>
        <taxon>Rickettsiales</taxon>
        <taxon>Rickettsiaceae</taxon>
        <taxon>Rickettsieae</taxon>
        <taxon>Candidatus Trichorickettsia</taxon>
    </lineage>
</organism>
<dbReference type="Pfam" id="PF02119">
    <property type="entry name" value="FlgI"/>
    <property type="match status" value="1"/>
</dbReference>
<dbReference type="Proteomes" id="UP001326613">
    <property type="component" value="Chromosome"/>
</dbReference>
<dbReference type="HAMAP" id="MF_00416">
    <property type="entry name" value="FlgI"/>
    <property type="match status" value="1"/>
</dbReference>
<evidence type="ECO:0000256" key="5">
    <source>
        <dbReference type="ARBA" id="ARBA00022764"/>
    </source>
</evidence>
<dbReference type="NCBIfam" id="NF003676">
    <property type="entry name" value="PRK05303.1"/>
    <property type="match status" value="1"/>
</dbReference>
<evidence type="ECO:0000256" key="2">
    <source>
        <dbReference type="ARBA" id="ARBA00004117"/>
    </source>
</evidence>
<evidence type="ECO:0000313" key="9">
    <source>
        <dbReference type="EMBL" id="WPY01073.1"/>
    </source>
</evidence>
<dbReference type="InterPro" id="IPR001782">
    <property type="entry name" value="Flag_FlgI"/>
</dbReference>
<keyword evidence="9" id="KW-0969">Cilium</keyword>
<dbReference type="PANTHER" id="PTHR30381:SF0">
    <property type="entry name" value="FLAGELLAR P-RING PROTEIN"/>
    <property type="match status" value="1"/>
</dbReference>
<keyword evidence="6 8" id="KW-0975">Bacterial flagellum</keyword>
<sequence>MRQIFRSLSKVLSSIAMILISFTAYGETRIKDIAAIEGVRENLLVGYGLVAGLNGSGDNLNNAIFTKQGLTDFLERLGINTQGDTNIKTKNIAAVTVTANLPPFSRQGSRIDIKVSTLGDAKSLKGGTLLATPLLGADGNVYAVAQGSVTIPEFTPAAAEVKTRNMSVETTGYIQSGAIVENEIDFQFSSLTHIKFSLYSPDFSTAISVAEAINNYIPGNTAVALDAATIQVTVPSYRKDDMIEFIAEVEKLNVKPDYKAKIVINEATGTVVIGDKVHIRPVAIAQGNLVVNIGQLDYDKLSPTMPEAKQDLVNKFVNDKRGRAVHELSEGATLSELVSGLNKLGVWPRDIISILHNMKSVGALDAVIEIR</sequence>
<keyword evidence="9" id="KW-0966">Cell projection</keyword>
<comment type="subunit">
    <text evidence="8">The basal body constitutes a major portion of the flagellar organelle and consists of four rings (L,P,S, and M) mounted on a central rod.</text>
</comment>
<name>A0ABZ0UVR6_9RICK</name>
<evidence type="ECO:0000256" key="7">
    <source>
        <dbReference type="ARBA" id="ARBA00032344"/>
    </source>
</evidence>
<evidence type="ECO:0000256" key="6">
    <source>
        <dbReference type="ARBA" id="ARBA00023143"/>
    </source>
</evidence>
<comment type="function">
    <text evidence="1 8">Assembles around the rod to form the L-ring and probably protects the motor/basal body from shearing forces during rotation.</text>
</comment>
<proteinExistence type="inferred from homology"/>
<gene>
    <name evidence="8" type="primary">flgI</name>
    <name evidence="9" type="ORF">Trichorick_00968</name>
</gene>
<evidence type="ECO:0000256" key="4">
    <source>
        <dbReference type="ARBA" id="ARBA00022729"/>
    </source>
</evidence>
<protein>
    <recommendedName>
        <fullName evidence="3 8">Flagellar P-ring protein</fullName>
    </recommendedName>
    <alternativeName>
        <fullName evidence="7 8">Basal body P-ring protein</fullName>
    </alternativeName>
</protein>
<accession>A0ABZ0UVR6</accession>
<keyword evidence="9" id="KW-0282">Flagellum</keyword>
<evidence type="ECO:0000256" key="8">
    <source>
        <dbReference type="HAMAP-Rule" id="MF_00416"/>
    </source>
</evidence>
<dbReference type="EMBL" id="CP112932">
    <property type="protein sequence ID" value="WPY01073.1"/>
    <property type="molecule type" value="Genomic_DNA"/>
</dbReference>
<dbReference type="PRINTS" id="PR01010">
    <property type="entry name" value="FLGPRINGFLGI"/>
</dbReference>
<reference evidence="9 10" key="1">
    <citation type="submission" date="2022-10" db="EMBL/GenBank/DDBJ databases">
        <title>Host association and intracellularity evolved multiple times independently in the Rickettsiales.</title>
        <authorList>
            <person name="Castelli M."/>
            <person name="Nardi T."/>
            <person name="Gammuto L."/>
            <person name="Bellinzona G."/>
            <person name="Sabaneyeva E."/>
            <person name="Potekhin A."/>
            <person name="Serra V."/>
            <person name="Petroni G."/>
            <person name="Sassera D."/>
        </authorList>
    </citation>
    <scope>NUCLEOTIDE SEQUENCE [LARGE SCALE GENOMIC DNA]</scope>
    <source>
        <strain evidence="9 10">Kr 154-4</strain>
    </source>
</reference>